<reference evidence="1 2" key="1">
    <citation type="journal article" date="2014" name="FEMS Microbiol. Ecol.">
        <title>Sphaerotilus natans encrusted with nanoball-shaped Fe(III) oxide minerals formed by nitrate-reducing mixotrophic Fe(II) oxidation.</title>
        <authorList>
            <person name="Park S."/>
            <person name="Kim D.H."/>
            <person name="Lee J.H."/>
            <person name="Hur H.G."/>
        </authorList>
    </citation>
    <scope>NUCLEOTIDE SEQUENCE [LARGE SCALE GENOMIC DNA]</scope>
    <source>
        <strain evidence="1 2">DSM 6575</strain>
    </source>
</reference>
<comment type="caution">
    <text evidence="1">The sequence shown here is derived from an EMBL/GenBank/DDBJ whole genome shotgun (WGS) entry which is preliminary data.</text>
</comment>
<accession>A0A059KJ47</accession>
<dbReference type="EMBL" id="AZRA01000091">
    <property type="protein sequence ID" value="KDB51254.1"/>
    <property type="molecule type" value="Genomic_DNA"/>
</dbReference>
<name>A0A059KJ47_9BURK</name>
<keyword evidence="2" id="KW-1185">Reference proteome</keyword>
<sequence length="41" mass="4396">MGLGIVHVLGLNLERGSGTAADCALKSAHKRYRTVAMQTRL</sequence>
<evidence type="ECO:0000313" key="2">
    <source>
        <dbReference type="Proteomes" id="UP000026714"/>
    </source>
</evidence>
<proteinExistence type="predicted"/>
<gene>
    <name evidence="1" type="ORF">X805_31610</name>
</gene>
<dbReference type="AlphaFoldDB" id="A0A059KJ47"/>
<dbReference type="Proteomes" id="UP000026714">
    <property type="component" value="Unassembled WGS sequence"/>
</dbReference>
<protein>
    <submittedName>
        <fullName evidence="1">Uncharacterized protein</fullName>
    </submittedName>
</protein>
<evidence type="ECO:0000313" key="1">
    <source>
        <dbReference type="EMBL" id="KDB51254.1"/>
    </source>
</evidence>
<organism evidence="1 2">
    <name type="scientific">Sphaerotilus natans subsp. natans DSM 6575</name>
    <dbReference type="NCBI Taxonomy" id="1286631"/>
    <lineage>
        <taxon>Bacteria</taxon>
        <taxon>Pseudomonadati</taxon>
        <taxon>Pseudomonadota</taxon>
        <taxon>Betaproteobacteria</taxon>
        <taxon>Burkholderiales</taxon>
        <taxon>Sphaerotilaceae</taxon>
        <taxon>Sphaerotilus</taxon>
    </lineage>
</organism>